<proteinExistence type="predicted"/>
<feature type="domain" description="Solute-binding protein family 5" evidence="2">
    <location>
        <begin position="84"/>
        <end position="450"/>
    </location>
</feature>
<evidence type="ECO:0000259" key="2">
    <source>
        <dbReference type="Pfam" id="PF00496"/>
    </source>
</evidence>
<name>A0ABS4FMG2_9BACL</name>
<dbReference type="PROSITE" id="PS51257">
    <property type="entry name" value="PROKAR_LIPOPROTEIN"/>
    <property type="match status" value="1"/>
</dbReference>
<feature type="chain" id="PRO_5045639157" evidence="1">
    <location>
        <begin position="25"/>
        <end position="539"/>
    </location>
</feature>
<evidence type="ECO:0000313" key="3">
    <source>
        <dbReference type="EMBL" id="MBP1903773.1"/>
    </source>
</evidence>
<reference evidence="3 4" key="1">
    <citation type="submission" date="2021-03" db="EMBL/GenBank/DDBJ databases">
        <title>Genomic Encyclopedia of Type Strains, Phase IV (KMG-IV): sequencing the most valuable type-strain genomes for metagenomic binning, comparative biology and taxonomic classification.</title>
        <authorList>
            <person name="Goeker M."/>
        </authorList>
    </citation>
    <scope>NUCLEOTIDE SEQUENCE [LARGE SCALE GENOMIC DNA]</scope>
    <source>
        <strain evidence="3 4">DSM 14349</strain>
    </source>
</reference>
<dbReference type="PANTHER" id="PTHR30290:SF37">
    <property type="entry name" value="NICKEL-BINDING PERIPLASMIC PROTEIN"/>
    <property type="match status" value="1"/>
</dbReference>
<dbReference type="EMBL" id="JAGGKG010000001">
    <property type="protein sequence ID" value="MBP1903773.1"/>
    <property type="molecule type" value="Genomic_DNA"/>
</dbReference>
<dbReference type="Pfam" id="PF00496">
    <property type="entry name" value="SBP_bac_5"/>
    <property type="match status" value="1"/>
</dbReference>
<dbReference type="SUPFAM" id="SSF53850">
    <property type="entry name" value="Periplasmic binding protein-like II"/>
    <property type="match status" value="1"/>
</dbReference>
<dbReference type="PANTHER" id="PTHR30290">
    <property type="entry name" value="PERIPLASMIC BINDING COMPONENT OF ABC TRANSPORTER"/>
    <property type="match status" value="1"/>
</dbReference>
<organism evidence="3 4">
    <name type="scientific">Paenibacillus turicensis</name>
    <dbReference type="NCBI Taxonomy" id="160487"/>
    <lineage>
        <taxon>Bacteria</taxon>
        <taxon>Bacillati</taxon>
        <taxon>Bacillota</taxon>
        <taxon>Bacilli</taxon>
        <taxon>Bacillales</taxon>
        <taxon>Paenibacillaceae</taxon>
        <taxon>Paenibacillus</taxon>
    </lineage>
</organism>
<evidence type="ECO:0000256" key="1">
    <source>
        <dbReference type="SAM" id="SignalP"/>
    </source>
</evidence>
<dbReference type="CDD" id="cd08489">
    <property type="entry name" value="PBP2_NikA"/>
    <property type="match status" value="1"/>
</dbReference>
<sequence>MLKSMRKKLLLSLCLLVGMTAVLAGCTTEKQENAPSAGIASNEKVVTMSWPRDIGPMNPHLYNPSQMFAQSMLFESLVAYKDGKIEPNLAESWTVSPDGKVYTFKLRPNVQFSDGTPFTAKNVKRNFDAFMNNKNMHTWLGMVNRLDKTEAVDDTTFKLTLKEAYYPTLYDLAVVRPVRFLADAGFPDNGDTSKEVKKPIGTGPWVLSEYKRDEYAVFTPNEHYWGDKPKVEKIIVKVIPDGETRALAFEKGDLDLIYGEGVISFDAYQQLQQTGNYVTKLSEPIGARDLVLNTMNPKLSDIRVRQALHHGFNKQAMVEGVTLGMEEKADNILPPNLPYADVAPMSVNYNVEQAKALLDQAGWTLPAGKTIREKEGQPLQLELIYDKADLVQKSFAETLQAEWANIGVKLDITGVELTVYIQRRKANDFDMNFYSTFGAPYDPHSFMTAVIQNGYGVSDTLVALPMKAELDKEVKEGMSTTDEQLRTKLFGSVLTTLQEQSSIIPISYIKKIALYQKRVAQFNFPSNRDEHPFYGIDTK</sequence>
<gene>
    <name evidence="3" type="ORF">J2Z32_000385</name>
</gene>
<feature type="signal peptide" evidence="1">
    <location>
        <begin position="1"/>
        <end position="24"/>
    </location>
</feature>
<dbReference type="InterPro" id="IPR000914">
    <property type="entry name" value="SBP_5_dom"/>
</dbReference>
<dbReference type="PIRSF" id="PIRSF002741">
    <property type="entry name" value="MppA"/>
    <property type="match status" value="1"/>
</dbReference>
<dbReference type="Gene3D" id="3.10.105.10">
    <property type="entry name" value="Dipeptide-binding Protein, Domain 3"/>
    <property type="match status" value="1"/>
</dbReference>
<accession>A0ABS4FMG2</accession>
<evidence type="ECO:0000313" key="4">
    <source>
        <dbReference type="Proteomes" id="UP001519272"/>
    </source>
</evidence>
<dbReference type="RefSeq" id="WP_210087434.1">
    <property type="nucleotide sequence ID" value="NZ_JAGGKG010000001.1"/>
</dbReference>
<protein>
    <submittedName>
        <fullName evidence="3">Nickel transport system substrate-binding protein</fullName>
    </submittedName>
</protein>
<dbReference type="InterPro" id="IPR030678">
    <property type="entry name" value="Peptide/Ni-bd"/>
</dbReference>
<keyword evidence="4" id="KW-1185">Reference proteome</keyword>
<dbReference type="InterPro" id="IPR011980">
    <property type="entry name" value="CntA-like"/>
</dbReference>
<comment type="caution">
    <text evidence="3">The sequence shown here is derived from an EMBL/GenBank/DDBJ whole genome shotgun (WGS) entry which is preliminary data.</text>
</comment>
<dbReference type="NCBIfam" id="TIGR02294">
    <property type="entry name" value="nickel_nikA"/>
    <property type="match status" value="1"/>
</dbReference>
<keyword evidence="1" id="KW-0732">Signal</keyword>
<dbReference type="InterPro" id="IPR039424">
    <property type="entry name" value="SBP_5"/>
</dbReference>
<dbReference type="Gene3D" id="3.40.190.10">
    <property type="entry name" value="Periplasmic binding protein-like II"/>
    <property type="match status" value="1"/>
</dbReference>
<dbReference type="Proteomes" id="UP001519272">
    <property type="component" value="Unassembled WGS sequence"/>
</dbReference>